<accession>A0A8T2Q358</accession>
<comment type="caution">
    <text evidence="2">The sequence shown here is derived from an EMBL/GenBank/DDBJ whole genome shotgun (WGS) entry which is preliminary data.</text>
</comment>
<gene>
    <name evidence="2" type="ORF">KP509_38G024300</name>
</gene>
<evidence type="ECO:0000256" key="1">
    <source>
        <dbReference type="SAM" id="MobiDB-lite"/>
    </source>
</evidence>
<organism evidence="2 3">
    <name type="scientific">Ceratopteris richardii</name>
    <name type="common">Triangle waterfern</name>
    <dbReference type="NCBI Taxonomy" id="49495"/>
    <lineage>
        <taxon>Eukaryota</taxon>
        <taxon>Viridiplantae</taxon>
        <taxon>Streptophyta</taxon>
        <taxon>Embryophyta</taxon>
        <taxon>Tracheophyta</taxon>
        <taxon>Polypodiopsida</taxon>
        <taxon>Polypodiidae</taxon>
        <taxon>Polypodiales</taxon>
        <taxon>Pteridineae</taxon>
        <taxon>Pteridaceae</taxon>
        <taxon>Parkerioideae</taxon>
        <taxon>Ceratopteris</taxon>
    </lineage>
</organism>
<dbReference type="AlphaFoldDB" id="A0A8T2Q358"/>
<evidence type="ECO:0000313" key="2">
    <source>
        <dbReference type="EMBL" id="KAH7278099.1"/>
    </source>
</evidence>
<dbReference type="EMBL" id="CM035443">
    <property type="protein sequence ID" value="KAH7278099.1"/>
    <property type="molecule type" value="Genomic_DNA"/>
</dbReference>
<feature type="compositionally biased region" description="Basic and acidic residues" evidence="1">
    <location>
        <begin position="88"/>
        <end position="142"/>
    </location>
</feature>
<name>A0A8T2Q358_CERRI</name>
<keyword evidence="3" id="KW-1185">Reference proteome</keyword>
<proteinExistence type="predicted"/>
<reference evidence="2" key="1">
    <citation type="submission" date="2021-08" db="EMBL/GenBank/DDBJ databases">
        <title>WGS assembly of Ceratopteris richardii.</title>
        <authorList>
            <person name="Marchant D.B."/>
            <person name="Chen G."/>
            <person name="Jenkins J."/>
            <person name="Shu S."/>
            <person name="Leebens-Mack J."/>
            <person name="Grimwood J."/>
            <person name="Schmutz J."/>
            <person name="Soltis P."/>
            <person name="Soltis D."/>
            <person name="Chen Z.-H."/>
        </authorList>
    </citation>
    <scope>NUCLEOTIDE SEQUENCE</scope>
    <source>
        <strain evidence="2">Whitten #5841</strain>
        <tissue evidence="2">Leaf</tissue>
    </source>
</reference>
<evidence type="ECO:0000313" key="3">
    <source>
        <dbReference type="Proteomes" id="UP000825935"/>
    </source>
</evidence>
<feature type="region of interest" description="Disordered" evidence="1">
    <location>
        <begin position="66"/>
        <end position="143"/>
    </location>
</feature>
<protein>
    <submittedName>
        <fullName evidence="2">Uncharacterized protein</fullName>
    </submittedName>
</protein>
<dbReference type="Proteomes" id="UP000825935">
    <property type="component" value="Chromosome 38"/>
</dbReference>
<sequence>MVVGRMELQKKEGRRKESLCELAPSAGTPPSLSIIVGVVGRQTNLHIMVRFLPHFLRNTVPFRLSNRAPGRPHHRHHQKDGGRIATRRVTDGRNSERRAVASVRRTSDDRKKEGGHGRDPERGMMREEGGRVRMQQREDRGVGDAGWRSRFLVCDLRTPNLQSDAGGEER</sequence>